<gene>
    <name evidence="2" type="ORF">HNQ40_003459</name>
</gene>
<feature type="transmembrane region" description="Helical" evidence="1">
    <location>
        <begin position="309"/>
        <end position="330"/>
    </location>
</feature>
<dbReference type="AlphaFoldDB" id="A0A7X0H9N7"/>
<feature type="transmembrane region" description="Helical" evidence="1">
    <location>
        <begin position="809"/>
        <end position="828"/>
    </location>
</feature>
<proteinExistence type="predicted"/>
<dbReference type="RefSeq" id="WP_221435610.1">
    <property type="nucleotide sequence ID" value="NZ_JACHGY010000001.1"/>
</dbReference>
<evidence type="ECO:0008006" key="4">
    <source>
        <dbReference type="Google" id="ProtNLM"/>
    </source>
</evidence>
<feature type="transmembrane region" description="Helical" evidence="1">
    <location>
        <begin position="875"/>
        <end position="895"/>
    </location>
</feature>
<dbReference type="GO" id="GO:0005886">
    <property type="term" value="C:plasma membrane"/>
    <property type="evidence" value="ECO:0007669"/>
    <property type="project" value="TreeGrafter"/>
</dbReference>
<organism evidence="2 3">
    <name type="scientific">Algisphaera agarilytica</name>
    <dbReference type="NCBI Taxonomy" id="1385975"/>
    <lineage>
        <taxon>Bacteria</taxon>
        <taxon>Pseudomonadati</taxon>
        <taxon>Planctomycetota</taxon>
        <taxon>Phycisphaerae</taxon>
        <taxon>Phycisphaerales</taxon>
        <taxon>Phycisphaeraceae</taxon>
        <taxon>Algisphaera</taxon>
    </lineage>
</organism>
<evidence type="ECO:0000313" key="2">
    <source>
        <dbReference type="EMBL" id="MBB6431653.1"/>
    </source>
</evidence>
<feature type="transmembrane region" description="Helical" evidence="1">
    <location>
        <begin position="782"/>
        <end position="803"/>
    </location>
</feature>
<dbReference type="PANTHER" id="PTHR33406">
    <property type="entry name" value="MEMBRANE PROTEIN MJ1562-RELATED"/>
    <property type="match status" value="1"/>
</dbReference>
<feature type="transmembrane region" description="Helical" evidence="1">
    <location>
        <begin position="753"/>
        <end position="775"/>
    </location>
</feature>
<keyword evidence="1" id="KW-0472">Membrane</keyword>
<feature type="transmembrane region" description="Helical" evidence="1">
    <location>
        <begin position="286"/>
        <end position="302"/>
    </location>
</feature>
<comment type="caution">
    <text evidence="2">The sequence shown here is derived from an EMBL/GenBank/DDBJ whole genome shotgun (WGS) entry which is preliminary data.</text>
</comment>
<dbReference type="InterPro" id="IPR050545">
    <property type="entry name" value="Mycobact_MmpL"/>
</dbReference>
<evidence type="ECO:0000256" key="1">
    <source>
        <dbReference type="SAM" id="Phobius"/>
    </source>
</evidence>
<dbReference type="Proteomes" id="UP000541810">
    <property type="component" value="Unassembled WGS sequence"/>
</dbReference>
<feature type="transmembrane region" description="Helical" evidence="1">
    <location>
        <begin position="471"/>
        <end position="489"/>
    </location>
</feature>
<dbReference type="EMBL" id="JACHGY010000001">
    <property type="protein sequence ID" value="MBB6431653.1"/>
    <property type="molecule type" value="Genomic_DNA"/>
</dbReference>
<accession>A0A7X0H9N7</accession>
<evidence type="ECO:0000313" key="3">
    <source>
        <dbReference type="Proteomes" id="UP000541810"/>
    </source>
</evidence>
<dbReference type="PANTHER" id="PTHR33406:SF13">
    <property type="entry name" value="MEMBRANE PROTEIN YDFJ"/>
    <property type="match status" value="1"/>
</dbReference>
<keyword evidence="1" id="KW-0812">Transmembrane</keyword>
<keyword evidence="3" id="KW-1185">Reference proteome</keyword>
<feature type="transmembrane region" description="Helical" evidence="1">
    <location>
        <begin position="840"/>
        <end position="863"/>
    </location>
</feature>
<protein>
    <recommendedName>
        <fullName evidence="4">Membrane transport protein MMPL domain-containing protein</fullName>
    </recommendedName>
</protein>
<name>A0A7X0H9N7_9BACT</name>
<sequence>MHKLPLAQGRGRVAVLFVTALLTAALAGFGIPRLSVTSLGSLFDASNPGEQRYAEYRELFDTRQEAIVLIDTGEAGEHEAIATEAAYALGESLEEEPKVATVHWGLNPAQSSPKLIRTLPLEDVKALSSSIAQLKPLLESDTPSALLNAGMARAMQSAIQTISSDDEEGPNLAEGAAVFVGLMDAMTQRMQTPPEEPVDLWAALATAAGQPEWELLRSASGRLLVLRVELAEGIDERPGYEGSLAALRRQVETIRLRFETLELGVTGYVPTSREAESVIRTASQRAVGGALIGILLLSGLAWRSLWLPVVAVALPGVSAVCTLGLIGLLLGEINALAMIGVVLAGLSSLYGGLFLAGACARGADRRTGIVAVGPVLALACLAVCGVAAWFIVWDEQAMAVLGLGGSGPAVMGLREAGLIAMLGMVLAWAVVVMVGTALLPANRSPHTSSKNASRGELAQTLAEASANRPRIAWALAVVVVAGIGASAAFTPRGAETSGFIPEQTEGAIWRERAWVEGGEWDMPLSILARGMEDAQNRATALRALPEVEQVTGIGRLLPEDRTAIDAIMNEMEVSLGAAARSAAALAKSPTQTSPVDLIDQVQLIRQGIGLMPAGTKQDLGDWHPRMIEAAEGFVREAESLDAQERQARLTALQRDYDVTRREAGTLVTGMLDPTPLTVTDLQRNGGLFASWYALPDDAAEDAEPWYRLKASPPSGATDWPSAQAIVSFHDSVREIEPEVTGSLERTMMRSGSFSTLSIALVAIAGLVLPVVIVLCGLGVCSGLGAGLGIVTSGLVMVAGVGWLSQPMTALSWSVWPAVGGVVVLWIGARVRRDASQVELLTLRHAAGGEAFGLVVAGGFLLAAGLRSAHAPGLTATAVAACLAIAIPGLLMLMLIPGKASPAGAKSV</sequence>
<feature type="transmembrane region" description="Helical" evidence="1">
    <location>
        <begin position="336"/>
        <end position="356"/>
    </location>
</feature>
<keyword evidence="1" id="KW-1133">Transmembrane helix</keyword>
<feature type="transmembrane region" description="Helical" evidence="1">
    <location>
        <begin position="418"/>
        <end position="441"/>
    </location>
</feature>
<feature type="transmembrane region" description="Helical" evidence="1">
    <location>
        <begin position="368"/>
        <end position="392"/>
    </location>
</feature>
<reference evidence="2 3" key="1">
    <citation type="submission" date="2020-08" db="EMBL/GenBank/DDBJ databases">
        <title>Genomic Encyclopedia of Type Strains, Phase IV (KMG-IV): sequencing the most valuable type-strain genomes for metagenomic binning, comparative biology and taxonomic classification.</title>
        <authorList>
            <person name="Goeker M."/>
        </authorList>
    </citation>
    <scope>NUCLEOTIDE SEQUENCE [LARGE SCALE GENOMIC DNA]</scope>
    <source>
        <strain evidence="2 3">DSM 103725</strain>
    </source>
</reference>